<keyword evidence="2" id="KW-0001">2Fe-2S</keyword>
<keyword evidence="4" id="KW-0408">Iron</keyword>
<gene>
    <name evidence="7" type="ORF">JOF36_001230</name>
</gene>
<dbReference type="Pfam" id="PF01257">
    <property type="entry name" value="2Fe-2S_thioredx"/>
    <property type="match status" value="1"/>
</dbReference>
<evidence type="ECO:0000256" key="6">
    <source>
        <dbReference type="ARBA" id="ARBA00034078"/>
    </source>
</evidence>
<dbReference type="PANTHER" id="PTHR43342:SF1">
    <property type="entry name" value="BIFURCATING [FEFE] HYDROGENASE GAMMA SUBUNIT"/>
    <property type="match status" value="1"/>
</dbReference>
<dbReference type="CDD" id="cd03081">
    <property type="entry name" value="TRX_Fd_NuoE_FDH_gamma"/>
    <property type="match status" value="1"/>
</dbReference>
<dbReference type="Proteomes" id="UP001519295">
    <property type="component" value="Unassembled WGS sequence"/>
</dbReference>
<dbReference type="RefSeq" id="WP_210025433.1">
    <property type="nucleotide sequence ID" value="NZ_JAGINU010000001.1"/>
</dbReference>
<dbReference type="InterPro" id="IPR028431">
    <property type="entry name" value="NADP_DH_HndA-like"/>
</dbReference>
<dbReference type="SUPFAM" id="SSF52833">
    <property type="entry name" value="Thioredoxin-like"/>
    <property type="match status" value="1"/>
</dbReference>
<dbReference type="InterPro" id="IPR036249">
    <property type="entry name" value="Thioredoxin-like_sf"/>
</dbReference>
<accession>A0ABS4VNN3</accession>
<evidence type="ECO:0000256" key="1">
    <source>
        <dbReference type="ARBA" id="ARBA00010643"/>
    </source>
</evidence>
<dbReference type="EMBL" id="JAGINU010000001">
    <property type="protein sequence ID" value="MBP2365534.1"/>
    <property type="molecule type" value="Genomic_DNA"/>
</dbReference>
<dbReference type="Gene3D" id="1.10.10.1590">
    <property type="entry name" value="NADH-quinone oxidoreductase subunit E"/>
    <property type="match status" value="1"/>
</dbReference>
<dbReference type="InterPro" id="IPR002023">
    <property type="entry name" value="NuoE-like"/>
</dbReference>
<evidence type="ECO:0000256" key="5">
    <source>
        <dbReference type="ARBA" id="ARBA00023014"/>
    </source>
</evidence>
<dbReference type="PIRSF" id="PIRSF000216">
    <property type="entry name" value="NADH_DH_24kDa"/>
    <property type="match status" value="1"/>
</dbReference>
<dbReference type="Gene3D" id="3.40.30.10">
    <property type="entry name" value="Glutaredoxin"/>
    <property type="match status" value="1"/>
</dbReference>
<protein>
    <submittedName>
        <fullName evidence="7">Formate dehydrogenase subunit gamma</fullName>
    </submittedName>
</protein>
<comment type="similarity">
    <text evidence="1">Belongs to the complex I 24 kDa subunit family.</text>
</comment>
<dbReference type="PANTHER" id="PTHR43342">
    <property type="entry name" value="NADH-QUINONE OXIDOREDUCTASE, E SUBUNIT"/>
    <property type="match status" value="1"/>
</dbReference>
<keyword evidence="5" id="KW-0411">Iron-sulfur</keyword>
<evidence type="ECO:0000256" key="2">
    <source>
        <dbReference type="ARBA" id="ARBA00022714"/>
    </source>
</evidence>
<reference evidence="7 8" key="1">
    <citation type="submission" date="2021-03" db="EMBL/GenBank/DDBJ databases">
        <title>Sequencing the genomes of 1000 actinobacteria strains.</title>
        <authorList>
            <person name="Klenk H.-P."/>
        </authorList>
    </citation>
    <scope>NUCLEOTIDE SEQUENCE [LARGE SCALE GENOMIC DNA]</scope>
    <source>
        <strain evidence="7 8">DSM 45256</strain>
    </source>
</reference>
<evidence type="ECO:0000256" key="4">
    <source>
        <dbReference type="ARBA" id="ARBA00023004"/>
    </source>
</evidence>
<name>A0ABS4VNN3_9PSEU</name>
<dbReference type="InterPro" id="IPR041921">
    <property type="entry name" value="NuoE_N"/>
</dbReference>
<comment type="caution">
    <text evidence="7">The sequence shown here is derived from an EMBL/GenBank/DDBJ whole genome shotgun (WGS) entry which is preliminary data.</text>
</comment>
<evidence type="ECO:0000313" key="8">
    <source>
        <dbReference type="Proteomes" id="UP001519295"/>
    </source>
</evidence>
<proteinExistence type="inferred from homology"/>
<keyword evidence="3" id="KW-0479">Metal-binding</keyword>
<organism evidence="7 8">
    <name type="scientific">Pseudonocardia parietis</name>
    <dbReference type="NCBI Taxonomy" id="570936"/>
    <lineage>
        <taxon>Bacteria</taxon>
        <taxon>Bacillati</taxon>
        <taxon>Actinomycetota</taxon>
        <taxon>Actinomycetes</taxon>
        <taxon>Pseudonocardiales</taxon>
        <taxon>Pseudonocardiaceae</taxon>
        <taxon>Pseudonocardia</taxon>
    </lineage>
</organism>
<evidence type="ECO:0000313" key="7">
    <source>
        <dbReference type="EMBL" id="MBP2365534.1"/>
    </source>
</evidence>
<evidence type="ECO:0000256" key="3">
    <source>
        <dbReference type="ARBA" id="ARBA00022723"/>
    </source>
</evidence>
<keyword evidence="8" id="KW-1185">Reference proteome</keyword>
<comment type="cofactor">
    <cofactor evidence="6">
        <name>[2Fe-2S] cluster</name>
        <dbReference type="ChEBI" id="CHEBI:190135"/>
    </cofactor>
</comment>
<sequence>MPGSTHEAERSTVVREIAASLKRERGALMPILHRVVDEVGYLTHEDTTVIAEVLNLSEADVHGVATFYKDFRREPAADRVVQICRGEACQAVGAEALVDHATMTLGVGVDTHSADGTVELEQIFCFGNCALGPAVCVDGRLHGRVSPDRFDALVGASRPDGAGADGARADGARADGARVVAGAHR</sequence>